<sequence length="49" mass="5699">MIEFQKLSIFELFPAVDEACCVVKLKGCIAKIRLGERRFYGVKKVAFFR</sequence>
<proteinExistence type="predicted"/>
<organism evidence="1 2">
    <name type="scientific">Bacillus bruguierae</name>
    <dbReference type="NCBI Taxonomy" id="3127667"/>
    <lineage>
        <taxon>Bacteria</taxon>
        <taxon>Bacillati</taxon>
        <taxon>Bacillota</taxon>
        <taxon>Bacilli</taxon>
        <taxon>Bacillales</taxon>
        <taxon>Bacillaceae</taxon>
        <taxon>Bacillus</taxon>
    </lineage>
</organism>
<accession>A0ABU8FMW5</accession>
<gene>
    <name evidence="1" type="ORF">WAZ07_23065</name>
</gene>
<name>A0ABU8FMW5_9BACI</name>
<protein>
    <submittedName>
        <fullName evidence="1">Uncharacterized protein</fullName>
    </submittedName>
</protein>
<evidence type="ECO:0000313" key="2">
    <source>
        <dbReference type="Proteomes" id="UP001372526"/>
    </source>
</evidence>
<dbReference type="EMBL" id="JBAWSX010000021">
    <property type="protein sequence ID" value="MEI4804044.1"/>
    <property type="molecule type" value="Genomic_DNA"/>
</dbReference>
<comment type="caution">
    <text evidence="1">The sequence shown here is derived from an EMBL/GenBank/DDBJ whole genome shotgun (WGS) entry which is preliminary data.</text>
</comment>
<dbReference type="RefSeq" id="WP_336474325.1">
    <property type="nucleotide sequence ID" value="NZ_JBAWSX010000021.1"/>
</dbReference>
<reference evidence="1 2" key="1">
    <citation type="submission" date="2024-01" db="EMBL/GenBank/DDBJ databases">
        <title>Seven novel Bacillus-like species.</title>
        <authorList>
            <person name="Liu G."/>
        </authorList>
    </citation>
    <scope>NUCLEOTIDE SEQUENCE [LARGE SCALE GENOMIC DNA]</scope>
    <source>
        <strain evidence="1 2">FJAT-51639</strain>
    </source>
</reference>
<keyword evidence="2" id="KW-1185">Reference proteome</keyword>
<dbReference type="Proteomes" id="UP001372526">
    <property type="component" value="Unassembled WGS sequence"/>
</dbReference>
<evidence type="ECO:0000313" key="1">
    <source>
        <dbReference type="EMBL" id="MEI4804044.1"/>
    </source>
</evidence>